<dbReference type="GO" id="GO:0106370">
    <property type="term" value="F:protein-L-histidine N-pros-methyltransferase activity"/>
    <property type="evidence" value="ECO:0007669"/>
    <property type="project" value="InterPro"/>
</dbReference>
<dbReference type="InterPro" id="IPR029063">
    <property type="entry name" value="SAM-dependent_MTases_sf"/>
</dbReference>
<feature type="signal peptide" evidence="2">
    <location>
        <begin position="1"/>
        <end position="32"/>
    </location>
</feature>
<proteinExistence type="predicted"/>
<evidence type="ECO:0000256" key="1">
    <source>
        <dbReference type="SAM" id="MobiDB-lite"/>
    </source>
</evidence>
<feature type="region of interest" description="Disordered" evidence="1">
    <location>
        <begin position="41"/>
        <end position="68"/>
    </location>
</feature>
<dbReference type="Pfam" id="PF05219">
    <property type="entry name" value="DREV"/>
    <property type="match status" value="1"/>
</dbReference>
<dbReference type="EMBL" id="HACG01020922">
    <property type="protein sequence ID" value="CEK67787.1"/>
    <property type="molecule type" value="Transcribed_RNA"/>
</dbReference>
<accession>A0A0B6ZGU8</accession>
<feature type="compositionally biased region" description="Polar residues" evidence="1">
    <location>
        <begin position="53"/>
        <end position="68"/>
    </location>
</feature>
<sequence length="380" mass="42973">MVNTYKITLGPCASFLLTVVIVAANAVWDVAADCTSRRGVVNPPDDMSVAPSEASSCTPQGRGINTPSDEAYQSLPRQQSVAEPGVWSGQHIRNPLARAVYFKMKEDEQNKDNRHVYWYRVIVSRFPEDLQAKFVQFEQDEGTSEFLDNCQEKSNQIFTQLFYSLARPLLNIFMTQTSINGFLNRGSMFIFSKNQIEHLLGFTPYHKEDTLLDLGAGDGLVTKQMAGYFHKTYTTEMSGVMVRRLTGLGFNVLGVNDWQSTGVKYDLVSCLNLLDRCDKPLSLLADIKSSMKPVTGRLLVAVVIPFKPYVEFDSHTHEPSEFIHIKGSNFEEQVEQFVSIFHRSGFQVEKFSRLPYLCEGDLRHSYYVLTDAIFVLKVIP</sequence>
<dbReference type="PANTHER" id="PTHR12890">
    <property type="entry name" value="DREV PROTEIN"/>
    <property type="match status" value="1"/>
</dbReference>
<dbReference type="EMBL" id="HACG01020923">
    <property type="protein sequence ID" value="CEK67788.1"/>
    <property type="molecule type" value="Transcribed_RNA"/>
</dbReference>
<dbReference type="SUPFAM" id="SSF53335">
    <property type="entry name" value="S-adenosyl-L-methionine-dependent methyltransferases"/>
    <property type="match status" value="1"/>
</dbReference>
<dbReference type="AlphaFoldDB" id="A0A0B6ZGU8"/>
<evidence type="ECO:0000313" key="4">
    <source>
        <dbReference type="EMBL" id="CEK67788.1"/>
    </source>
</evidence>
<keyword evidence="2" id="KW-0732">Signal</keyword>
<protein>
    <recommendedName>
        <fullName evidence="5">Methyltransferase-like protein 9</fullName>
    </recommendedName>
</protein>
<feature type="chain" id="PRO_5007391651" description="Methyltransferase-like protein 9" evidence="2">
    <location>
        <begin position="33"/>
        <end position="380"/>
    </location>
</feature>
<reference evidence="4" key="1">
    <citation type="submission" date="2014-12" db="EMBL/GenBank/DDBJ databases">
        <title>Insight into the proteome of Arion vulgaris.</title>
        <authorList>
            <person name="Aradska J."/>
            <person name="Bulat T."/>
            <person name="Smidak R."/>
            <person name="Sarate P."/>
            <person name="Gangsoo J."/>
            <person name="Sialana F."/>
            <person name="Bilban M."/>
            <person name="Lubec G."/>
        </authorList>
    </citation>
    <scope>NUCLEOTIDE SEQUENCE</scope>
    <source>
        <tissue evidence="4">Skin</tissue>
    </source>
</reference>
<dbReference type="PANTHER" id="PTHR12890:SF0">
    <property type="entry name" value="PROTEIN-L-HISTIDINE N-PROS-METHYLTRANSFERASE"/>
    <property type="match status" value="1"/>
</dbReference>
<evidence type="ECO:0008006" key="5">
    <source>
        <dbReference type="Google" id="ProtNLM"/>
    </source>
</evidence>
<evidence type="ECO:0000256" key="2">
    <source>
        <dbReference type="SAM" id="SignalP"/>
    </source>
</evidence>
<gene>
    <name evidence="4" type="primary">ORF63888</name>
    <name evidence="3" type="synonym">ORF63884</name>
</gene>
<dbReference type="InterPro" id="IPR007884">
    <property type="entry name" value="METL9"/>
</dbReference>
<dbReference type="Gene3D" id="3.40.50.150">
    <property type="entry name" value="Vaccinia Virus protein VP39"/>
    <property type="match status" value="1"/>
</dbReference>
<name>A0A0B6ZGU8_9EUPU</name>
<organism evidence="4">
    <name type="scientific">Arion vulgaris</name>
    <dbReference type="NCBI Taxonomy" id="1028688"/>
    <lineage>
        <taxon>Eukaryota</taxon>
        <taxon>Metazoa</taxon>
        <taxon>Spiralia</taxon>
        <taxon>Lophotrochozoa</taxon>
        <taxon>Mollusca</taxon>
        <taxon>Gastropoda</taxon>
        <taxon>Heterobranchia</taxon>
        <taxon>Euthyneura</taxon>
        <taxon>Panpulmonata</taxon>
        <taxon>Eupulmonata</taxon>
        <taxon>Stylommatophora</taxon>
        <taxon>Helicina</taxon>
        <taxon>Arionoidea</taxon>
        <taxon>Arionidae</taxon>
        <taxon>Arion</taxon>
    </lineage>
</organism>
<evidence type="ECO:0000313" key="3">
    <source>
        <dbReference type="EMBL" id="CEK67787.1"/>
    </source>
</evidence>